<gene>
    <name evidence="1" type="ORF">GCM10009789_04260</name>
</gene>
<dbReference type="Proteomes" id="UP001500393">
    <property type="component" value="Unassembled WGS sequence"/>
</dbReference>
<keyword evidence="2" id="KW-1185">Reference proteome</keyword>
<proteinExistence type="predicted"/>
<comment type="caution">
    <text evidence="1">The sequence shown here is derived from an EMBL/GenBank/DDBJ whole genome shotgun (WGS) entry which is preliminary data.</text>
</comment>
<protein>
    <recommendedName>
        <fullName evidence="3">DUF3800 domain-containing protein</fullName>
    </recommendedName>
</protein>
<name>A0ABN2C9W3_9ACTN</name>
<reference evidence="1 2" key="1">
    <citation type="journal article" date="2019" name="Int. J. Syst. Evol. Microbiol.">
        <title>The Global Catalogue of Microorganisms (GCM) 10K type strain sequencing project: providing services to taxonomists for standard genome sequencing and annotation.</title>
        <authorList>
            <consortium name="The Broad Institute Genomics Platform"/>
            <consortium name="The Broad Institute Genome Sequencing Center for Infectious Disease"/>
            <person name="Wu L."/>
            <person name="Ma J."/>
        </authorList>
    </citation>
    <scope>NUCLEOTIDE SEQUENCE [LARGE SCALE GENOMIC DNA]</scope>
    <source>
        <strain evidence="1 2">JCM 14969</strain>
    </source>
</reference>
<dbReference type="EMBL" id="BAAAOS010000006">
    <property type="protein sequence ID" value="GAA1553951.1"/>
    <property type="molecule type" value="Genomic_DNA"/>
</dbReference>
<organism evidence="1 2">
    <name type="scientific">Kribbella sancticallisti</name>
    <dbReference type="NCBI Taxonomy" id="460087"/>
    <lineage>
        <taxon>Bacteria</taxon>
        <taxon>Bacillati</taxon>
        <taxon>Actinomycetota</taxon>
        <taxon>Actinomycetes</taxon>
        <taxon>Propionibacteriales</taxon>
        <taxon>Kribbellaceae</taxon>
        <taxon>Kribbella</taxon>
    </lineage>
</organism>
<evidence type="ECO:0000313" key="2">
    <source>
        <dbReference type="Proteomes" id="UP001500393"/>
    </source>
</evidence>
<accession>A0ABN2C9W3</accession>
<dbReference type="RefSeq" id="WP_344209120.1">
    <property type="nucleotide sequence ID" value="NZ_BAAAOS010000006.1"/>
</dbReference>
<evidence type="ECO:0008006" key="3">
    <source>
        <dbReference type="Google" id="ProtNLM"/>
    </source>
</evidence>
<sequence>MPSAPSPTFTLSAWIDESIIVGRDDRSGTYTMAAAIADPVECDDIRAGLRSLTVGRAERLHWAHESPKRRDAIAAFIASIDIAVVTVIGKPVMGPKQERARRCCLERLLYELGHCGVTDVLLESRSAAPDRRDIRLVDSARNKGMVTAGLQVGFGRPKEEPMLWVPDAVAGAVTAAELGEPRWLLAVSEIVSRHTVNVR</sequence>
<evidence type="ECO:0000313" key="1">
    <source>
        <dbReference type="EMBL" id="GAA1553951.1"/>
    </source>
</evidence>